<protein>
    <submittedName>
        <fullName evidence="4">MCE family protein</fullName>
    </submittedName>
</protein>
<dbReference type="Pfam" id="PF02470">
    <property type="entry name" value="MlaD"/>
    <property type="match status" value="1"/>
</dbReference>
<sequence length="319" mass="34654">MKLSKELKTGMIVLGGILLFIMGFSYLKSNSIFNGNKEFYAVYDNVEGLAPSTNVTINGLPVGKVKSINFKDKTGKLLVTFTVENDFDFSINSTVELYEPGLISGKALSIVPAFDGSTPAKSGDTLASAVKPGLTALVNETISPLRKKIESMLGSADSLMLNINSMLDDKTKSDFKNSLTGLNRTISSFNNTSKTLNELVSGNKDKLESTISNIDKVTKDLSVTTDALAKADLEKTMKDLKETVTNFNSVLAKIDKGEGSIGKLLKDEALYANLSGASKQLEALLEDMKLNPKRYVHFSLFGKKQVKYEGPEESEDKTN</sequence>
<keyword evidence="5" id="KW-1185">Reference proteome</keyword>
<feature type="domain" description="Mce/MlaD" evidence="3">
    <location>
        <begin position="37"/>
        <end position="112"/>
    </location>
</feature>
<keyword evidence="2" id="KW-0472">Membrane</keyword>
<keyword evidence="2" id="KW-1133">Transmembrane helix</keyword>
<organism evidence="4 5">
    <name type="scientific">Spongiivirga citrea</name>
    <dbReference type="NCBI Taxonomy" id="1481457"/>
    <lineage>
        <taxon>Bacteria</taxon>
        <taxon>Pseudomonadati</taxon>
        <taxon>Bacteroidota</taxon>
        <taxon>Flavobacteriia</taxon>
        <taxon>Flavobacteriales</taxon>
        <taxon>Flavobacteriaceae</taxon>
        <taxon>Spongiivirga</taxon>
    </lineage>
</organism>
<name>A0A6M0CG96_9FLAO</name>
<reference evidence="4 5" key="1">
    <citation type="submission" date="2020-01" db="EMBL/GenBank/DDBJ databases">
        <title>Spongiivirga citrea KCTC 32990T.</title>
        <authorList>
            <person name="Wang G."/>
        </authorList>
    </citation>
    <scope>NUCLEOTIDE SEQUENCE [LARGE SCALE GENOMIC DNA]</scope>
    <source>
        <strain evidence="4 5">KCTC 32990</strain>
    </source>
</reference>
<comment type="caution">
    <text evidence="4">The sequence shown here is derived from an EMBL/GenBank/DDBJ whole genome shotgun (WGS) entry which is preliminary data.</text>
</comment>
<dbReference type="RefSeq" id="WP_164029178.1">
    <property type="nucleotide sequence ID" value="NZ_JAABOQ010000001.1"/>
</dbReference>
<evidence type="ECO:0000256" key="1">
    <source>
        <dbReference type="SAM" id="Coils"/>
    </source>
</evidence>
<evidence type="ECO:0000259" key="3">
    <source>
        <dbReference type="Pfam" id="PF02470"/>
    </source>
</evidence>
<keyword evidence="2" id="KW-0812">Transmembrane</keyword>
<feature type="coiled-coil region" evidence="1">
    <location>
        <begin position="230"/>
        <end position="291"/>
    </location>
</feature>
<dbReference type="InterPro" id="IPR003399">
    <property type="entry name" value="Mce/MlaD"/>
</dbReference>
<keyword evidence="1" id="KW-0175">Coiled coil</keyword>
<dbReference type="EMBL" id="JAABOQ010000001">
    <property type="protein sequence ID" value="NER15913.1"/>
    <property type="molecule type" value="Genomic_DNA"/>
</dbReference>
<dbReference type="PANTHER" id="PTHR33371">
    <property type="entry name" value="INTERMEMBRANE PHOSPHOLIPID TRANSPORT SYSTEM BINDING PROTEIN MLAD-RELATED"/>
    <property type="match status" value="1"/>
</dbReference>
<dbReference type="AlphaFoldDB" id="A0A6M0CG96"/>
<accession>A0A6M0CG96</accession>
<dbReference type="PANTHER" id="PTHR33371:SF4">
    <property type="entry name" value="INTERMEMBRANE PHOSPHOLIPID TRANSPORT SYSTEM BINDING PROTEIN MLAD"/>
    <property type="match status" value="1"/>
</dbReference>
<gene>
    <name evidence="4" type="ORF">GWK10_01760</name>
</gene>
<evidence type="ECO:0000313" key="4">
    <source>
        <dbReference type="EMBL" id="NER15913.1"/>
    </source>
</evidence>
<evidence type="ECO:0000313" key="5">
    <source>
        <dbReference type="Proteomes" id="UP000474296"/>
    </source>
</evidence>
<evidence type="ECO:0000256" key="2">
    <source>
        <dbReference type="SAM" id="Phobius"/>
    </source>
</evidence>
<proteinExistence type="predicted"/>
<dbReference type="InterPro" id="IPR052336">
    <property type="entry name" value="MlaD_Phospholipid_Transporter"/>
</dbReference>
<feature type="transmembrane region" description="Helical" evidence="2">
    <location>
        <begin position="7"/>
        <end position="27"/>
    </location>
</feature>
<dbReference type="Proteomes" id="UP000474296">
    <property type="component" value="Unassembled WGS sequence"/>
</dbReference>